<dbReference type="Pfam" id="PF01796">
    <property type="entry name" value="OB_ChsH2_C"/>
    <property type="match status" value="1"/>
</dbReference>
<accession>A0A381VDR3</accession>
<dbReference type="InterPro" id="IPR002878">
    <property type="entry name" value="ChsH2_C"/>
</dbReference>
<protein>
    <recommendedName>
        <fullName evidence="1">ChsH2 C-terminal OB-fold domain-containing protein</fullName>
    </recommendedName>
</protein>
<sequence length="139" mass="15221">VPAVEGLFTVDEPPHLIGGRLIETGGYCFPKDLGGADPRAPDGVVEEVLLSRRGKIWSFTNSVYPPPPPFVSDEHYEPVTIAAVELEEESMVVLGQVAPPLSVDDLSVGMEVELVLGTLYEDDDNQYLTWQWRPVDVGD</sequence>
<proteinExistence type="predicted"/>
<name>A0A381VDR3_9ZZZZ</name>
<evidence type="ECO:0000259" key="1">
    <source>
        <dbReference type="Pfam" id="PF01796"/>
    </source>
</evidence>
<gene>
    <name evidence="2" type="ORF">METZ01_LOCUS91350</name>
</gene>
<dbReference type="EMBL" id="UINC01008557">
    <property type="protein sequence ID" value="SVA38496.1"/>
    <property type="molecule type" value="Genomic_DNA"/>
</dbReference>
<evidence type="ECO:0000313" key="2">
    <source>
        <dbReference type="EMBL" id="SVA38496.1"/>
    </source>
</evidence>
<dbReference type="AlphaFoldDB" id="A0A381VDR3"/>
<feature type="domain" description="ChsH2 C-terminal OB-fold" evidence="1">
    <location>
        <begin position="48"/>
        <end position="115"/>
    </location>
</feature>
<feature type="non-terminal residue" evidence="2">
    <location>
        <position position="1"/>
    </location>
</feature>
<dbReference type="SUPFAM" id="SSF50249">
    <property type="entry name" value="Nucleic acid-binding proteins"/>
    <property type="match status" value="1"/>
</dbReference>
<organism evidence="2">
    <name type="scientific">marine metagenome</name>
    <dbReference type="NCBI Taxonomy" id="408172"/>
    <lineage>
        <taxon>unclassified sequences</taxon>
        <taxon>metagenomes</taxon>
        <taxon>ecological metagenomes</taxon>
    </lineage>
</organism>
<dbReference type="InterPro" id="IPR012340">
    <property type="entry name" value="NA-bd_OB-fold"/>
</dbReference>
<reference evidence="2" key="1">
    <citation type="submission" date="2018-05" db="EMBL/GenBank/DDBJ databases">
        <authorList>
            <person name="Lanie J.A."/>
            <person name="Ng W.-L."/>
            <person name="Kazmierczak K.M."/>
            <person name="Andrzejewski T.M."/>
            <person name="Davidsen T.M."/>
            <person name="Wayne K.J."/>
            <person name="Tettelin H."/>
            <person name="Glass J.I."/>
            <person name="Rusch D."/>
            <person name="Podicherti R."/>
            <person name="Tsui H.-C.T."/>
            <person name="Winkler M.E."/>
        </authorList>
    </citation>
    <scope>NUCLEOTIDE SEQUENCE</scope>
</reference>